<dbReference type="SMART" id="SM00364">
    <property type="entry name" value="LRR_BAC"/>
    <property type="match status" value="8"/>
</dbReference>
<dbReference type="SMART" id="SM00255">
    <property type="entry name" value="TIR"/>
    <property type="match status" value="1"/>
</dbReference>
<evidence type="ECO:0000256" key="1">
    <source>
        <dbReference type="ARBA" id="ARBA00004167"/>
    </source>
</evidence>
<dbReference type="EMBL" id="CABPRJ010000009">
    <property type="protein sequence ID" value="VVC25100.1"/>
    <property type="molecule type" value="Genomic_DNA"/>
</dbReference>
<dbReference type="FunFam" id="3.80.10.10:FF:001438">
    <property type="entry name" value="Uncharacterized protein"/>
    <property type="match status" value="1"/>
</dbReference>
<evidence type="ECO:0000256" key="14">
    <source>
        <dbReference type="SAM" id="Phobius"/>
    </source>
</evidence>
<keyword evidence="11 17" id="KW-0675">Receptor</keyword>
<keyword evidence="8" id="KW-0677">Repeat</keyword>
<dbReference type="Gene3D" id="3.40.50.10140">
    <property type="entry name" value="Toll/interleukin-1 receptor homology (TIR) domain"/>
    <property type="match status" value="1"/>
</dbReference>
<comment type="similarity">
    <text evidence="3">Belongs to the Toll-like receptor family.</text>
</comment>
<dbReference type="Proteomes" id="UP000325440">
    <property type="component" value="Unassembled WGS sequence"/>
</dbReference>
<accession>A0A5E4M2V9</accession>
<feature type="region of interest" description="Disordered" evidence="13">
    <location>
        <begin position="1221"/>
        <end position="1246"/>
    </location>
</feature>
<evidence type="ECO:0000259" key="16">
    <source>
        <dbReference type="PROSITE" id="PS50104"/>
    </source>
</evidence>
<dbReference type="InterPro" id="IPR032675">
    <property type="entry name" value="LRR_dom_sf"/>
</dbReference>
<dbReference type="FunFam" id="3.40.50.10140:FF:000021">
    <property type="entry name" value="Toll receptor 13"/>
    <property type="match status" value="1"/>
</dbReference>
<dbReference type="SMART" id="SM00365">
    <property type="entry name" value="LRR_SD22"/>
    <property type="match status" value="9"/>
</dbReference>
<keyword evidence="10 14" id="KW-0472">Membrane</keyword>
<gene>
    <name evidence="17" type="ORF">CINCED_3A003885</name>
</gene>
<dbReference type="SMART" id="SM00369">
    <property type="entry name" value="LRR_TYP"/>
    <property type="match status" value="22"/>
</dbReference>
<dbReference type="AlphaFoldDB" id="A0A5E4M2V9"/>
<feature type="transmembrane region" description="Helical" evidence="14">
    <location>
        <begin position="1025"/>
        <end position="1049"/>
    </location>
</feature>
<dbReference type="InterPro" id="IPR000372">
    <property type="entry name" value="LRRNT"/>
</dbReference>
<evidence type="ECO:0000256" key="13">
    <source>
        <dbReference type="SAM" id="MobiDB-lite"/>
    </source>
</evidence>
<dbReference type="SUPFAM" id="SSF52058">
    <property type="entry name" value="L domain-like"/>
    <property type="match status" value="3"/>
</dbReference>
<organism evidence="17 18">
    <name type="scientific">Cinara cedri</name>
    <dbReference type="NCBI Taxonomy" id="506608"/>
    <lineage>
        <taxon>Eukaryota</taxon>
        <taxon>Metazoa</taxon>
        <taxon>Ecdysozoa</taxon>
        <taxon>Arthropoda</taxon>
        <taxon>Hexapoda</taxon>
        <taxon>Insecta</taxon>
        <taxon>Pterygota</taxon>
        <taxon>Neoptera</taxon>
        <taxon>Paraneoptera</taxon>
        <taxon>Hemiptera</taxon>
        <taxon>Sternorrhyncha</taxon>
        <taxon>Aphidomorpha</taxon>
        <taxon>Aphidoidea</taxon>
        <taxon>Aphididae</taxon>
        <taxon>Lachninae</taxon>
        <taxon>Cinara</taxon>
    </lineage>
</organism>
<dbReference type="OrthoDB" id="2015831at2759"/>
<evidence type="ECO:0000256" key="10">
    <source>
        <dbReference type="ARBA" id="ARBA00023136"/>
    </source>
</evidence>
<keyword evidence="5" id="KW-0433">Leucine-rich repeat</keyword>
<dbReference type="GO" id="GO:0038023">
    <property type="term" value="F:signaling receptor activity"/>
    <property type="evidence" value="ECO:0007669"/>
    <property type="project" value="TreeGrafter"/>
</dbReference>
<evidence type="ECO:0000256" key="15">
    <source>
        <dbReference type="SAM" id="SignalP"/>
    </source>
</evidence>
<comment type="subcellular location">
    <subcellularLocation>
        <location evidence="2">Cell membrane</location>
    </subcellularLocation>
    <subcellularLocation>
        <location evidence="1">Membrane</location>
        <topology evidence="1">Single-pass membrane protein</topology>
    </subcellularLocation>
</comment>
<dbReference type="InterPro" id="IPR035897">
    <property type="entry name" value="Toll_tir_struct_dom_sf"/>
</dbReference>
<evidence type="ECO:0000256" key="9">
    <source>
        <dbReference type="ARBA" id="ARBA00022989"/>
    </source>
</evidence>
<dbReference type="PROSITE" id="PS50104">
    <property type="entry name" value="TIR"/>
    <property type="match status" value="1"/>
</dbReference>
<dbReference type="PROSITE" id="PS51450">
    <property type="entry name" value="LRR"/>
    <property type="match status" value="8"/>
</dbReference>
<evidence type="ECO:0000256" key="6">
    <source>
        <dbReference type="ARBA" id="ARBA00022692"/>
    </source>
</evidence>
<feature type="chain" id="PRO_5023098469" evidence="15">
    <location>
        <begin position="19"/>
        <end position="1254"/>
    </location>
</feature>
<feature type="domain" description="TIR" evidence="16">
    <location>
        <begin position="1079"/>
        <end position="1214"/>
    </location>
</feature>
<dbReference type="SMART" id="SM00013">
    <property type="entry name" value="LRRNT"/>
    <property type="match status" value="1"/>
</dbReference>
<evidence type="ECO:0000313" key="17">
    <source>
        <dbReference type="EMBL" id="VVC25100.1"/>
    </source>
</evidence>
<keyword evidence="7 15" id="KW-0732">Signal</keyword>
<dbReference type="FunFam" id="3.80.10.10:FF:001164">
    <property type="entry name" value="GH01279p"/>
    <property type="match status" value="1"/>
</dbReference>
<sequence>MALTFAAVLMSSVLLVMSASLSKTLRHKPPNECEWLAVTAYGDETIVSQTVSDEQEVALHCKVRTMNSELEKTNFSIIQPQYTVKLRIECNNQLYLLSSLGVGTFQTLIDLKELTIDSCKLNGLARESFRGLRQLRNLTVVTHNTDWTASVNMEVQSDTFLEELNMLERLDLSHNNMVKLPEGVFCSLQNLVYLNLTRNKLRHLELFHFGSSGQHKCGANLQTLDLSHNNFDSVNSQVFAHLSDLQELYLQGNAISVIGDHGFDGLTALSVLNVASNRLVNLAPELFADARELREMYLQNNTINVLAPGLFNELSRLLMLDLSENQLTEEWVNAATFNGLVHLVFLSLSNNNITKLDTMIFRDLYRLRSLRLDNNGVQYLPENVFSSLVDMRTLVLSSNKLTRIDQFTFDGLPSLNQLSLDNNQIQYIDPEALRNSTDLEYLHLNGNKLYDIPAVLNNVPNLKTLDLGYNQITDIFNTSFPAMSQLIGLKLLKNQISNVSKGVFDRLPELHLINLANNKIQKIEPGTFDNNTRLVAVRVDGNYLRDVSGLFSKLSNLVWLNISENFLEWFDYALVPTGLQWLDIHGNQITELGNHYELETQLTGFDASNNKLTEVTGSSIPDKVQNLYLSNNQISKIQSYAFFKKPNLTQVDLTGNRLKTLNAQSLRISTVPAGRAMPQFLVGNNPFVCDCSMQWLQTYSVEPDRNKPKLMDLETATCEVIYNRGESRVLLKEASEEQFLCQYDMECAKRSTCDCCDYDACDCKMICPTNCTCFHSVSSTSNVVDCSTAGYVNRVPDKIPMNTTVLYLDGNTIKTLSTHAFLGRKILKVLYLNSSNVERVQNRTFHGLKELEVLHLDDNRISALYGDEFYGLDKLKELYLDHNRITYVNSTTFRFLQQLTVLRLDHNRIAQFPVWRLSPTLTRLTLAENQWSCACDFVQQMKEFLQYAADAVADAEQVRCLDHSGGFNVLGDNGTVCGPTTPSSMAEKSSANGSSSNTIEGALNGGNLTAPTRTVVLQKPDIQDYIPILIVSFSAVFFIVVAAMMVYVFRHEMKVWCHSRFGVRIFCKSTEFEMNERDKLFDAFVSYSSKDEAFVIEELAPILENGDPSYKLCLHYREFPAGGYISDTIVQAVESSKRTIMVLSENFIKSEWCRFEFKSAHHQVLRDKRKRLIVILLGEVPNKDLDPDIRLYLKTNSYLQWGDKHFWEKLKFALPDVPNNQRPKAINHKHHHHHHHHHNRGVHNNYSRPLAIHI</sequence>
<dbReference type="GO" id="GO:0007165">
    <property type="term" value="P:signal transduction"/>
    <property type="evidence" value="ECO:0007669"/>
    <property type="project" value="InterPro"/>
</dbReference>
<dbReference type="PANTHER" id="PTHR24365">
    <property type="entry name" value="TOLL-LIKE RECEPTOR"/>
    <property type="match status" value="1"/>
</dbReference>
<evidence type="ECO:0000256" key="2">
    <source>
        <dbReference type="ARBA" id="ARBA00004236"/>
    </source>
</evidence>
<feature type="compositionally biased region" description="Basic residues" evidence="13">
    <location>
        <begin position="1225"/>
        <end position="1241"/>
    </location>
</feature>
<evidence type="ECO:0000256" key="12">
    <source>
        <dbReference type="ARBA" id="ARBA00023180"/>
    </source>
</evidence>
<dbReference type="Gene3D" id="3.80.10.10">
    <property type="entry name" value="Ribonuclease Inhibitor"/>
    <property type="match status" value="6"/>
</dbReference>
<dbReference type="SUPFAM" id="SSF52047">
    <property type="entry name" value="RNI-like"/>
    <property type="match status" value="1"/>
</dbReference>
<dbReference type="InterPro" id="IPR001611">
    <property type="entry name" value="Leu-rich_rpt"/>
</dbReference>
<keyword evidence="9 14" id="KW-1133">Transmembrane helix</keyword>
<dbReference type="PANTHER" id="PTHR24365:SF541">
    <property type="entry name" value="PROTEIN TOLL-RELATED"/>
    <property type="match status" value="1"/>
</dbReference>
<dbReference type="InterPro" id="IPR000157">
    <property type="entry name" value="TIR_dom"/>
</dbReference>
<dbReference type="Pfam" id="PF13855">
    <property type="entry name" value="LRR_8"/>
    <property type="match status" value="7"/>
</dbReference>
<dbReference type="FunFam" id="3.80.10.10:FF:001360">
    <property type="entry name" value="Uncharacterized protein"/>
    <property type="match status" value="1"/>
</dbReference>
<dbReference type="GO" id="GO:0005886">
    <property type="term" value="C:plasma membrane"/>
    <property type="evidence" value="ECO:0007669"/>
    <property type="project" value="UniProtKB-SubCell"/>
</dbReference>
<dbReference type="InterPro" id="IPR003591">
    <property type="entry name" value="Leu-rich_rpt_typical-subtyp"/>
</dbReference>
<protein>
    <submittedName>
        <fullName evidence="17">Toll/interleukin-1 receptor homology (TIR) domain,Leucine-rich repeat,Leucine-rich repeat domain, L</fullName>
    </submittedName>
</protein>
<keyword evidence="12" id="KW-0325">Glycoprotein</keyword>
<evidence type="ECO:0000256" key="3">
    <source>
        <dbReference type="ARBA" id="ARBA00009634"/>
    </source>
</evidence>
<evidence type="ECO:0000256" key="8">
    <source>
        <dbReference type="ARBA" id="ARBA00022737"/>
    </source>
</evidence>
<reference evidence="17 18" key="1">
    <citation type="submission" date="2019-08" db="EMBL/GenBank/DDBJ databases">
        <authorList>
            <person name="Alioto T."/>
            <person name="Alioto T."/>
            <person name="Gomez Garrido J."/>
        </authorList>
    </citation>
    <scope>NUCLEOTIDE SEQUENCE [LARGE SCALE GENOMIC DNA]</scope>
</reference>
<keyword evidence="4" id="KW-1003">Cell membrane</keyword>
<dbReference type="Pfam" id="PF13676">
    <property type="entry name" value="TIR_2"/>
    <property type="match status" value="1"/>
</dbReference>
<feature type="signal peptide" evidence="15">
    <location>
        <begin position="1"/>
        <end position="18"/>
    </location>
</feature>
<proteinExistence type="inferred from homology"/>
<name>A0A5E4M2V9_9HEMI</name>
<evidence type="ECO:0000256" key="11">
    <source>
        <dbReference type="ARBA" id="ARBA00023170"/>
    </source>
</evidence>
<dbReference type="SUPFAM" id="SSF52200">
    <property type="entry name" value="Toll/Interleukin receptor TIR domain"/>
    <property type="match status" value="1"/>
</dbReference>
<keyword evidence="18" id="KW-1185">Reference proteome</keyword>
<keyword evidence="6 14" id="KW-0812">Transmembrane</keyword>
<evidence type="ECO:0000256" key="4">
    <source>
        <dbReference type="ARBA" id="ARBA00022475"/>
    </source>
</evidence>
<evidence type="ECO:0000256" key="7">
    <source>
        <dbReference type="ARBA" id="ARBA00022729"/>
    </source>
</evidence>
<evidence type="ECO:0000256" key="5">
    <source>
        <dbReference type="ARBA" id="ARBA00022614"/>
    </source>
</evidence>
<evidence type="ECO:0000313" key="18">
    <source>
        <dbReference type="Proteomes" id="UP000325440"/>
    </source>
</evidence>